<dbReference type="Gene3D" id="2.60.40.10">
    <property type="entry name" value="Immunoglobulins"/>
    <property type="match status" value="1"/>
</dbReference>
<dbReference type="AlphaFoldDB" id="A0A401AEX7"/>
<evidence type="ECO:0000313" key="14">
    <source>
        <dbReference type="Proteomes" id="UP000566597"/>
    </source>
</evidence>
<dbReference type="EMBL" id="AABEVT010000019">
    <property type="protein sequence ID" value="EAH0253881.1"/>
    <property type="molecule type" value="Genomic_DNA"/>
</dbReference>
<dbReference type="InterPro" id="IPR001611">
    <property type="entry name" value="Leu-rich_rpt"/>
</dbReference>
<organism evidence="13 14">
    <name type="scientific">Listeria monocytogenes</name>
    <dbReference type="NCBI Taxonomy" id="1639"/>
    <lineage>
        <taxon>Bacteria</taxon>
        <taxon>Bacillati</taxon>
        <taxon>Bacillota</taxon>
        <taxon>Bacilli</taxon>
        <taxon>Bacillales</taxon>
        <taxon>Listeriaceae</taxon>
        <taxon>Listeria</taxon>
    </lineage>
</organism>
<dbReference type="RefSeq" id="WP_033918490.1">
    <property type="nucleotide sequence ID" value="NZ_CP019617.1"/>
</dbReference>
<dbReference type="Proteomes" id="UP000566597">
    <property type="component" value="Unassembled WGS sequence"/>
</dbReference>
<feature type="transmembrane region" description="Helical" evidence="10">
    <location>
        <begin position="613"/>
        <end position="634"/>
    </location>
</feature>
<evidence type="ECO:0000256" key="7">
    <source>
        <dbReference type="ARBA" id="ARBA00022737"/>
    </source>
</evidence>
<keyword evidence="5" id="KW-0433">Leucine-rich repeat</keyword>
<dbReference type="SUPFAM" id="SSF81296">
    <property type="entry name" value="E set domains"/>
    <property type="match status" value="1"/>
</dbReference>
<evidence type="ECO:0000256" key="8">
    <source>
        <dbReference type="ARBA" id="ARBA00023088"/>
    </source>
</evidence>
<dbReference type="InterPro" id="IPR054717">
    <property type="entry name" value="InlJ_Ig-like"/>
</dbReference>
<feature type="region of interest" description="Disordered" evidence="9">
    <location>
        <begin position="554"/>
        <end position="603"/>
    </location>
</feature>
<accession>A0A401AEX7</accession>
<dbReference type="InterPro" id="IPR014756">
    <property type="entry name" value="Ig_E-set"/>
</dbReference>
<keyword evidence="10" id="KW-0812">Transmembrane</keyword>
<evidence type="ECO:0000259" key="12">
    <source>
        <dbReference type="PROSITE" id="PS50847"/>
    </source>
</evidence>
<keyword evidence="10" id="KW-0472">Membrane</keyword>
<sequence>MKLSKIFTIIALSATVTSSLPIPMVNADSTTVNETKTESQLLTTDLKETKADEVTKTPKEKTTDNNLKNQLVQAGTKTYNDYFPDDNLAKAVAEKMNSEVNATVTVEELAKITKLDARSQDIEDSTGIEFLTGLEVLNLEDNQLKSIDVSKNLNLKELTCSNNPLANLDVSKNLALEELTCENNELTQLDVSQNTALEYLYCPRNQLTKLDVSKNSALRYLACDVNQLTNLDVSKNPALTNLGCTKNQLTDLDVSQNPNLSTLVCSDNQLTNLDVSQNQALENLACDNNELKNIDIDQALSLKELSCENNQLTNLDTTQNLALEILYCDDNQLTDLDVSKNVNLLILFCNNNQLTSLAVGDTILNVRCNNNQLKDISFLPDYFTDDNDDYQAMDQTLVSPTQTTQNNTLVYAVPTDLLDKDGNIVSIIKPESGGIYDAATRTITWENLPDNGEVSYTFENEDYGRFSGRVTVPYTGKETISISSDDEISYKEGTTKTEAAFLADIHASVTPATETITSNFADVVDFQTPGKYVVTLSVAGSDVTKDIIVYVTAEPSEDNPVAPTPPKDKDDTDVNNEQSPGNDKDGTDVNSGKSTDKQPVKVVEKQLPKTGDITSLSLSLAGIVCLSFGILFFIKRKKKTV</sequence>
<dbReference type="NCBIfam" id="NF033932">
    <property type="entry name" value="LapB_rpt_80"/>
    <property type="match status" value="1"/>
</dbReference>
<dbReference type="PANTHER" id="PTHR47566">
    <property type="match status" value="1"/>
</dbReference>
<evidence type="ECO:0000256" key="1">
    <source>
        <dbReference type="ARBA" id="ARBA00004168"/>
    </source>
</evidence>
<keyword evidence="7" id="KW-0677">Repeat</keyword>
<evidence type="ECO:0000256" key="2">
    <source>
        <dbReference type="ARBA" id="ARBA00009432"/>
    </source>
</evidence>
<dbReference type="InterPro" id="IPR052574">
    <property type="entry name" value="CDIRP"/>
</dbReference>
<keyword evidence="3" id="KW-0134">Cell wall</keyword>
<keyword evidence="8" id="KW-0572">Peptidoglycan-anchor</keyword>
<evidence type="ECO:0000313" key="13">
    <source>
        <dbReference type="EMBL" id="EAH0253881.1"/>
    </source>
</evidence>
<dbReference type="Gene3D" id="3.80.10.10">
    <property type="entry name" value="Ribonuclease Inhibitor"/>
    <property type="match status" value="2"/>
</dbReference>
<dbReference type="SUPFAM" id="SSF52058">
    <property type="entry name" value="L domain-like"/>
    <property type="match status" value="1"/>
</dbReference>
<dbReference type="PROSITE" id="PS50847">
    <property type="entry name" value="GRAM_POS_ANCHORING"/>
    <property type="match status" value="1"/>
</dbReference>
<keyword evidence="4" id="KW-0964">Secreted</keyword>
<dbReference type="InterPro" id="IPR032675">
    <property type="entry name" value="LRR_dom_sf"/>
</dbReference>
<name>A0A401AEX7_LISMN</name>
<keyword evidence="10" id="KW-1133">Transmembrane helix</keyword>
<keyword evidence="6 11" id="KW-0732">Signal</keyword>
<dbReference type="InterPro" id="IPR013783">
    <property type="entry name" value="Ig-like_fold"/>
</dbReference>
<dbReference type="InterPro" id="IPR054769">
    <property type="entry name" value="InlJ_EF-hand"/>
</dbReference>
<evidence type="ECO:0000256" key="10">
    <source>
        <dbReference type="SAM" id="Phobius"/>
    </source>
</evidence>
<dbReference type="GO" id="GO:0035591">
    <property type="term" value="F:signaling adaptor activity"/>
    <property type="evidence" value="ECO:0007669"/>
    <property type="project" value="TreeGrafter"/>
</dbReference>
<dbReference type="InterPro" id="IPR014755">
    <property type="entry name" value="Cu-Rt/internalin_Ig-like"/>
</dbReference>
<dbReference type="Gene3D" id="2.60.40.1220">
    <property type="match status" value="1"/>
</dbReference>
<dbReference type="Pfam" id="PF00746">
    <property type="entry name" value="Gram_pos_anchor"/>
    <property type="match status" value="1"/>
</dbReference>
<evidence type="ECO:0000256" key="5">
    <source>
        <dbReference type="ARBA" id="ARBA00022614"/>
    </source>
</evidence>
<feature type="domain" description="Gram-positive cocci surface proteins LPxTG" evidence="12">
    <location>
        <begin position="607"/>
        <end position="641"/>
    </location>
</feature>
<dbReference type="PANTHER" id="PTHR47566:SF1">
    <property type="entry name" value="PROTEIN NUD1"/>
    <property type="match status" value="1"/>
</dbReference>
<evidence type="ECO:0000256" key="11">
    <source>
        <dbReference type="SAM" id="SignalP"/>
    </source>
</evidence>
<comment type="subcellular location">
    <subcellularLocation>
        <location evidence="1">Secreted</location>
        <location evidence="1">Cell wall</location>
        <topology evidence="1">Peptidoglycan-anchor</topology>
    </subcellularLocation>
</comment>
<dbReference type="InterPro" id="IPR019931">
    <property type="entry name" value="LPXTG_anchor"/>
</dbReference>
<evidence type="ECO:0000256" key="3">
    <source>
        <dbReference type="ARBA" id="ARBA00022512"/>
    </source>
</evidence>
<feature type="chain" id="PRO_5043189023" evidence="11">
    <location>
        <begin position="28"/>
        <end position="641"/>
    </location>
</feature>
<dbReference type="InterPro" id="IPR044056">
    <property type="entry name" value="InlI_Ig-like"/>
</dbReference>
<evidence type="ECO:0000256" key="4">
    <source>
        <dbReference type="ARBA" id="ARBA00022525"/>
    </source>
</evidence>
<dbReference type="Pfam" id="PF22508">
    <property type="entry name" value="InlJ_IG"/>
    <property type="match status" value="1"/>
</dbReference>
<dbReference type="NCBIfam" id="TIGR01167">
    <property type="entry name" value="LPXTG_anchor"/>
    <property type="match status" value="1"/>
</dbReference>
<gene>
    <name evidence="13" type="ORF">D4U23_15990</name>
</gene>
<protein>
    <submittedName>
        <fullName evidence="13">LPXTG cell wall anchor domain-containing protein</fullName>
    </submittedName>
</protein>
<feature type="signal peptide" evidence="11">
    <location>
        <begin position="1"/>
        <end position="27"/>
    </location>
</feature>
<proteinExistence type="inferred from homology"/>
<dbReference type="PROSITE" id="PS51450">
    <property type="entry name" value="LRR"/>
    <property type="match status" value="1"/>
</dbReference>
<dbReference type="Pfam" id="PF18981">
    <property type="entry name" value="InlK_D3"/>
    <property type="match status" value="1"/>
</dbReference>
<feature type="compositionally biased region" description="Basic and acidic residues" evidence="9">
    <location>
        <begin position="594"/>
        <end position="603"/>
    </location>
</feature>
<evidence type="ECO:0000256" key="9">
    <source>
        <dbReference type="SAM" id="MobiDB-lite"/>
    </source>
</evidence>
<reference evidence="13 14" key="1">
    <citation type="submission" date="2019-04" db="EMBL/GenBank/DDBJ databases">
        <authorList>
            <person name="Ashton P.M."/>
            <person name="Dallman T."/>
            <person name="Nair S."/>
            <person name="De Pinna E."/>
            <person name="Peters T."/>
            <person name="Grant K."/>
        </authorList>
    </citation>
    <scope>NUCLEOTIDE SEQUENCE [LARGE SCALE GENOMIC DNA]</scope>
    <source>
        <strain evidence="13 14">406731</strain>
    </source>
</reference>
<comment type="similarity">
    <text evidence="2">Belongs to the internalin family.</text>
</comment>
<dbReference type="Pfam" id="PF22350">
    <property type="entry name" value="Int_EF-hand"/>
    <property type="match status" value="1"/>
</dbReference>
<evidence type="ECO:0000256" key="6">
    <source>
        <dbReference type="ARBA" id="ARBA00022729"/>
    </source>
</evidence>
<comment type="caution">
    <text evidence="13">The sequence shown here is derived from an EMBL/GenBank/DDBJ whole genome shotgun (WGS) entry which is preliminary data.</text>
</comment>